<dbReference type="RefSeq" id="WP_345676719.1">
    <property type="nucleotide sequence ID" value="NZ_BAABHS010000012.1"/>
</dbReference>
<dbReference type="PANTHER" id="PTHR23501:SF197">
    <property type="entry name" value="COMD"/>
    <property type="match status" value="1"/>
</dbReference>
<feature type="transmembrane region" description="Helical" evidence="5">
    <location>
        <begin position="325"/>
        <end position="344"/>
    </location>
</feature>
<evidence type="ECO:0000256" key="2">
    <source>
        <dbReference type="ARBA" id="ARBA00022692"/>
    </source>
</evidence>
<evidence type="ECO:0000256" key="3">
    <source>
        <dbReference type="ARBA" id="ARBA00022989"/>
    </source>
</evidence>
<dbReference type="PANTHER" id="PTHR23501">
    <property type="entry name" value="MAJOR FACILITATOR SUPERFAMILY"/>
    <property type="match status" value="1"/>
</dbReference>
<dbReference type="SUPFAM" id="SSF103473">
    <property type="entry name" value="MFS general substrate transporter"/>
    <property type="match status" value="1"/>
</dbReference>
<name>A0ABP9HEN4_9ACTN</name>
<feature type="transmembrane region" description="Helical" evidence="5">
    <location>
        <begin position="243"/>
        <end position="265"/>
    </location>
</feature>
<evidence type="ECO:0000256" key="4">
    <source>
        <dbReference type="ARBA" id="ARBA00023136"/>
    </source>
</evidence>
<feature type="transmembrane region" description="Helical" evidence="5">
    <location>
        <begin position="32"/>
        <end position="49"/>
    </location>
</feature>
<dbReference type="EMBL" id="BAABHS010000012">
    <property type="protein sequence ID" value="GAA4969129.1"/>
    <property type="molecule type" value="Genomic_DNA"/>
</dbReference>
<accession>A0ABP9HEN4</accession>
<feature type="transmembrane region" description="Helical" evidence="5">
    <location>
        <begin position="218"/>
        <end position="237"/>
    </location>
</feature>
<protein>
    <submittedName>
        <fullName evidence="7">MFS transporter</fullName>
    </submittedName>
</protein>
<keyword evidence="2 5" id="KW-0812">Transmembrane</keyword>
<dbReference type="Proteomes" id="UP001500466">
    <property type="component" value="Unassembled WGS sequence"/>
</dbReference>
<evidence type="ECO:0000313" key="8">
    <source>
        <dbReference type="Proteomes" id="UP001500466"/>
    </source>
</evidence>
<feature type="transmembrane region" description="Helical" evidence="5">
    <location>
        <begin position="285"/>
        <end position="305"/>
    </location>
</feature>
<evidence type="ECO:0000256" key="5">
    <source>
        <dbReference type="SAM" id="Phobius"/>
    </source>
</evidence>
<feature type="transmembrane region" description="Helical" evidence="5">
    <location>
        <begin position="124"/>
        <end position="144"/>
    </location>
</feature>
<dbReference type="InterPro" id="IPR036259">
    <property type="entry name" value="MFS_trans_sf"/>
</dbReference>
<evidence type="ECO:0000313" key="7">
    <source>
        <dbReference type="EMBL" id="GAA4969129.1"/>
    </source>
</evidence>
<dbReference type="InterPro" id="IPR011701">
    <property type="entry name" value="MFS"/>
</dbReference>
<dbReference type="Gene3D" id="1.20.1720.10">
    <property type="entry name" value="Multidrug resistance protein D"/>
    <property type="match status" value="1"/>
</dbReference>
<keyword evidence="4 5" id="KW-0472">Membrane</keyword>
<feature type="transmembrane region" description="Helical" evidence="5">
    <location>
        <begin position="99"/>
        <end position="118"/>
    </location>
</feature>
<evidence type="ECO:0000259" key="6">
    <source>
        <dbReference type="PROSITE" id="PS50850"/>
    </source>
</evidence>
<organism evidence="7 8">
    <name type="scientific">Yinghuangia aomiensis</name>
    <dbReference type="NCBI Taxonomy" id="676205"/>
    <lineage>
        <taxon>Bacteria</taxon>
        <taxon>Bacillati</taxon>
        <taxon>Actinomycetota</taxon>
        <taxon>Actinomycetes</taxon>
        <taxon>Kitasatosporales</taxon>
        <taxon>Streptomycetaceae</taxon>
        <taxon>Yinghuangia</taxon>
    </lineage>
</organism>
<dbReference type="InterPro" id="IPR020846">
    <property type="entry name" value="MFS_dom"/>
</dbReference>
<feature type="transmembrane region" description="Helical" evidence="5">
    <location>
        <begin position="69"/>
        <end position="87"/>
    </location>
</feature>
<evidence type="ECO:0000256" key="1">
    <source>
        <dbReference type="ARBA" id="ARBA00004651"/>
    </source>
</evidence>
<comment type="subcellular location">
    <subcellularLocation>
        <location evidence="1">Cell membrane</location>
        <topology evidence="1">Multi-pass membrane protein</topology>
    </subcellularLocation>
</comment>
<dbReference type="PROSITE" id="PS50850">
    <property type="entry name" value="MFS"/>
    <property type="match status" value="1"/>
</dbReference>
<keyword evidence="8" id="KW-1185">Reference proteome</keyword>
<proteinExistence type="predicted"/>
<comment type="caution">
    <text evidence="7">The sequence shown here is derived from an EMBL/GenBank/DDBJ whole genome shotgun (WGS) entry which is preliminary data.</text>
</comment>
<dbReference type="Gene3D" id="1.20.1250.20">
    <property type="entry name" value="MFS general substrate transporter like domains"/>
    <property type="match status" value="1"/>
</dbReference>
<sequence length="486" mass="48789">MISRATLFGRTDGGDPTRRAAPGAPPAVRPRALLGALVLAASAYSLLQATVGPAVPTFQQEFGAPTGELAWIMNGFILSSAVATPIAGRLGDVFGRKRVLVVVLVLLALGTAVCALATSLWVMVAGRVVAGLGGAVFPLSFAIVRECLPADRVGPAIGLLSAVVGVGGGIGIVATGPIVEHLSYHWLFWLPLILVGATLAAVVGCVPRSDPPGRSARVDWWGALLLAGTLVSLLLALTKLQTWPPAVVAALLAASVLLGAAWVWLAARVRDPLIDLTMLRLRPVWTANAAAVLAGITASTSMFLLPQLAAQPTGTGFGFGQDVSAAGLLILPQSFTILLAGVVAGRACATRGSRSVLVAGALVSTVGLVALALLHGELWQAYVVSAVIGLGTGLLQTGLADQVVRAVPAAHTAAAAGANMVARNVGMTIGAQQAATVLAGASGDNPTSGGFVLACALAAAAGAVMVAVSLRSPRLRPARPGAGAST</sequence>
<feature type="domain" description="Major facilitator superfamily (MFS) profile" evidence="6">
    <location>
        <begin position="33"/>
        <end position="474"/>
    </location>
</feature>
<gene>
    <name evidence="7" type="ORF">GCM10023205_37970</name>
</gene>
<reference evidence="8" key="1">
    <citation type="journal article" date="2019" name="Int. J. Syst. Evol. Microbiol.">
        <title>The Global Catalogue of Microorganisms (GCM) 10K type strain sequencing project: providing services to taxonomists for standard genome sequencing and annotation.</title>
        <authorList>
            <consortium name="The Broad Institute Genomics Platform"/>
            <consortium name="The Broad Institute Genome Sequencing Center for Infectious Disease"/>
            <person name="Wu L."/>
            <person name="Ma J."/>
        </authorList>
    </citation>
    <scope>NUCLEOTIDE SEQUENCE [LARGE SCALE GENOMIC DNA]</scope>
    <source>
        <strain evidence="8">JCM 17986</strain>
    </source>
</reference>
<feature type="transmembrane region" description="Helical" evidence="5">
    <location>
        <begin position="186"/>
        <end position="206"/>
    </location>
</feature>
<keyword evidence="3 5" id="KW-1133">Transmembrane helix</keyword>
<feature type="transmembrane region" description="Helical" evidence="5">
    <location>
        <begin position="356"/>
        <end position="374"/>
    </location>
</feature>
<feature type="transmembrane region" description="Helical" evidence="5">
    <location>
        <begin position="451"/>
        <end position="470"/>
    </location>
</feature>
<dbReference type="Pfam" id="PF07690">
    <property type="entry name" value="MFS_1"/>
    <property type="match status" value="1"/>
</dbReference>
<feature type="transmembrane region" description="Helical" evidence="5">
    <location>
        <begin position="156"/>
        <end position="174"/>
    </location>
</feature>